<protein>
    <recommendedName>
        <fullName evidence="4">Phosphoribosylglycinamide formyltransferase</fullName>
        <ecNumber evidence="4">2.1.2.2</ecNumber>
    </recommendedName>
    <alternativeName>
        <fullName evidence="4">5'-phosphoribosylglycinamide transformylase</fullName>
    </alternativeName>
    <alternativeName>
        <fullName evidence="4">GAR transformylase</fullName>
        <shortName evidence="4">GART</shortName>
    </alternativeName>
</protein>
<dbReference type="KEGG" id="sap:Sulac_2669"/>
<dbReference type="HAMAP" id="MF_01930">
    <property type="entry name" value="PurN"/>
    <property type="match status" value="1"/>
</dbReference>
<keyword evidence="7" id="KW-1185">Reference proteome</keyword>
<evidence type="ECO:0000256" key="2">
    <source>
        <dbReference type="ARBA" id="ARBA00022679"/>
    </source>
</evidence>
<gene>
    <name evidence="4" type="primary">purN</name>
    <name evidence="6" type="ordered locus">Sulac_2669</name>
</gene>
<sequence length="207" mass="22743">MAMRWAVLVGGAGTNLKALLDTGFPVALVVSHRRTAGALGIAAQYGVPAVVLTAQEVGGDRDAYDRRLLDVLESQGIEAVALAGFLRWLTPALVDRYRGRLVNLHPSLLPAFTGLHAIERAYEAGVLWTGVSVHFVDEGQDSGPLIAQVPVPRYPTDTVDDLAMRVHQVEHSLYPRVIWALDQGFIEWHPTRGVLWQEEVKTWIHGL</sequence>
<feature type="domain" description="Formyl transferase N-terminal" evidence="5">
    <location>
        <begin position="3"/>
        <end position="178"/>
    </location>
</feature>
<comment type="function">
    <text evidence="4">Catalyzes the transfer of a formyl group from 10-formyltetrahydrofolate to 5-phospho-ribosyl-glycinamide (GAR), producing 5-phospho-ribosyl-N-formylglycinamide (FGAR) and tetrahydrofolate.</text>
</comment>
<feature type="binding site" evidence="4">
    <location>
        <begin position="13"/>
        <end position="15"/>
    </location>
    <ligand>
        <name>N(1)-(5-phospho-beta-D-ribosyl)glycinamide</name>
        <dbReference type="ChEBI" id="CHEBI:143788"/>
    </ligand>
</feature>
<comment type="similarity">
    <text evidence="4">Belongs to the GART family.</text>
</comment>
<proteinExistence type="inferred from homology"/>
<dbReference type="EMBL" id="CP003179">
    <property type="protein sequence ID" value="AEW06131.1"/>
    <property type="molecule type" value="Genomic_DNA"/>
</dbReference>
<evidence type="ECO:0000313" key="7">
    <source>
        <dbReference type="Proteomes" id="UP000005439"/>
    </source>
</evidence>
<dbReference type="SUPFAM" id="SSF53328">
    <property type="entry name" value="Formyltransferase"/>
    <property type="match status" value="1"/>
</dbReference>
<dbReference type="STRING" id="679936.Sulac_2669"/>
<dbReference type="InterPro" id="IPR036477">
    <property type="entry name" value="Formyl_transf_N_sf"/>
</dbReference>
<dbReference type="Proteomes" id="UP000005439">
    <property type="component" value="Chromosome"/>
</dbReference>
<dbReference type="Pfam" id="PF00551">
    <property type="entry name" value="Formyl_trans_N"/>
    <property type="match status" value="1"/>
</dbReference>
<keyword evidence="2 4" id="KW-0808">Transferase</keyword>
<dbReference type="UniPathway" id="UPA00074">
    <property type="reaction ID" value="UER00126"/>
</dbReference>
<dbReference type="PATRIC" id="fig|679936.5.peg.2762"/>
<dbReference type="InterPro" id="IPR004607">
    <property type="entry name" value="GART"/>
</dbReference>
<comment type="catalytic activity">
    <reaction evidence="4">
        <text>N(1)-(5-phospho-beta-D-ribosyl)glycinamide + (6R)-10-formyltetrahydrofolate = N(2)-formyl-N(1)-(5-phospho-beta-D-ribosyl)glycinamide + (6S)-5,6,7,8-tetrahydrofolate + H(+)</text>
        <dbReference type="Rhea" id="RHEA:15053"/>
        <dbReference type="ChEBI" id="CHEBI:15378"/>
        <dbReference type="ChEBI" id="CHEBI:57453"/>
        <dbReference type="ChEBI" id="CHEBI:143788"/>
        <dbReference type="ChEBI" id="CHEBI:147286"/>
        <dbReference type="ChEBI" id="CHEBI:195366"/>
        <dbReference type="EC" id="2.1.2.2"/>
    </reaction>
</comment>
<organism evidence="6 7">
    <name type="scientific">Sulfobacillus acidophilus (strain ATCC 700253 / DSM 10332 / NAL)</name>
    <dbReference type="NCBI Taxonomy" id="679936"/>
    <lineage>
        <taxon>Bacteria</taxon>
        <taxon>Bacillati</taxon>
        <taxon>Bacillota</taxon>
        <taxon>Clostridia</taxon>
        <taxon>Eubacteriales</taxon>
        <taxon>Clostridiales Family XVII. Incertae Sedis</taxon>
        <taxon>Sulfobacillus</taxon>
    </lineage>
</organism>
<dbReference type="GO" id="GO:0005737">
    <property type="term" value="C:cytoplasm"/>
    <property type="evidence" value="ECO:0007669"/>
    <property type="project" value="TreeGrafter"/>
</dbReference>
<reference evidence="6 7" key="2">
    <citation type="journal article" date="2012" name="Stand. Genomic Sci.">
        <title>Complete genome sequence of the moderately thermophilic mineral-sulfide-oxidizing firmicute Sulfobacillus acidophilus type strain (NAL(T)).</title>
        <authorList>
            <person name="Anderson I."/>
            <person name="Chertkov O."/>
            <person name="Chen A."/>
            <person name="Saunders E."/>
            <person name="Lapidus A."/>
            <person name="Nolan M."/>
            <person name="Lucas S."/>
            <person name="Hammon N."/>
            <person name="Deshpande S."/>
            <person name="Cheng J.F."/>
            <person name="Han C."/>
            <person name="Tapia R."/>
            <person name="Goodwin L.A."/>
            <person name="Pitluck S."/>
            <person name="Liolios K."/>
            <person name="Pagani I."/>
            <person name="Ivanova N."/>
            <person name="Mikhailova N."/>
            <person name="Pati A."/>
            <person name="Palaniappan K."/>
            <person name="Land M."/>
            <person name="Pan C."/>
            <person name="Rohde M."/>
            <person name="Pukall R."/>
            <person name="Goker M."/>
            <person name="Detter J.C."/>
            <person name="Woyke T."/>
            <person name="Bristow J."/>
            <person name="Eisen J.A."/>
            <person name="Markowitz V."/>
            <person name="Hugenholtz P."/>
            <person name="Kyrpides N.C."/>
            <person name="Klenk H.P."/>
            <person name="Mavromatis K."/>
        </authorList>
    </citation>
    <scope>NUCLEOTIDE SEQUENCE [LARGE SCALE GENOMIC DNA]</scope>
    <source>
        <strain evidence="7">ATCC 700253 / DSM 10332 / NAL</strain>
    </source>
</reference>
<dbReference type="GO" id="GO:0006189">
    <property type="term" value="P:'de novo' IMP biosynthetic process"/>
    <property type="evidence" value="ECO:0007669"/>
    <property type="project" value="UniProtKB-UniRule"/>
</dbReference>
<dbReference type="AlphaFoldDB" id="G8TXC9"/>
<dbReference type="PANTHER" id="PTHR43369">
    <property type="entry name" value="PHOSPHORIBOSYLGLYCINAMIDE FORMYLTRANSFERASE"/>
    <property type="match status" value="1"/>
</dbReference>
<dbReference type="HOGENOM" id="CLU_038395_1_0_9"/>
<comment type="pathway">
    <text evidence="1 4">Purine metabolism; IMP biosynthesis via de novo pathway; N(2)-formyl-N(1)-(5-phospho-D-ribosyl)glycinamide from N(1)-(5-phospho-D-ribosyl)glycinamide (10-formyl THF route): step 1/1.</text>
</comment>
<comment type="caution">
    <text evidence="4">Lacks conserved residue(s) required for the propagation of feature annotation.</text>
</comment>
<feature type="binding site" evidence="4">
    <location>
        <position position="61"/>
    </location>
    <ligand>
        <name>(6R)-10-formyltetrahydrofolate</name>
        <dbReference type="ChEBI" id="CHEBI:195366"/>
    </ligand>
</feature>
<dbReference type="EC" id="2.1.2.2" evidence="4"/>
<dbReference type="CDD" id="cd08645">
    <property type="entry name" value="FMT_core_GART"/>
    <property type="match status" value="1"/>
</dbReference>
<evidence type="ECO:0000256" key="1">
    <source>
        <dbReference type="ARBA" id="ARBA00005054"/>
    </source>
</evidence>
<feature type="binding site" evidence="4">
    <location>
        <position position="103"/>
    </location>
    <ligand>
        <name>(6R)-10-formyltetrahydrofolate</name>
        <dbReference type="ChEBI" id="CHEBI:195366"/>
    </ligand>
</feature>
<reference evidence="7" key="1">
    <citation type="submission" date="2011-12" db="EMBL/GenBank/DDBJ databases">
        <title>The complete genome of chromosome of Sulfobacillus acidophilus DSM 10332.</title>
        <authorList>
            <person name="Lucas S."/>
            <person name="Han J."/>
            <person name="Lapidus A."/>
            <person name="Bruce D."/>
            <person name="Goodwin L."/>
            <person name="Pitluck S."/>
            <person name="Peters L."/>
            <person name="Kyrpides N."/>
            <person name="Mavromatis K."/>
            <person name="Ivanova N."/>
            <person name="Mikhailova N."/>
            <person name="Chertkov O."/>
            <person name="Saunders E."/>
            <person name="Detter J.C."/>
            <person name="Tapia R."/>
            <person name="Han C."/>
            <person name="Land M."/>
            <person name="Hauser L."/>
            <person name="Markowitz V."/>
            <person name="Cheng J.-F."/>
            <person name="Hugenholtz P."/>
            <person name="Woyke T."/>
            <person name="Wu D."/>
            <person name="Pukall R."/>
            <person name="Gehrich-Schroeter G."/>
            <person name="Schneider S."/>
            <person name="Klenk H.-P."/>
            <person name="Eisen J.A."/>
        </authorList>
    </citation>
    <scope>NUCLEOTIDE SEQUENCE [LARGE SCALE GENOMIC DNA]</scope>
    <source>
        <strain evidence="7">ATCC 700253 / DSM 10332 / NAL</strain>
    </source>
</reference>
<dbReference type="GO" id="GO:0004644">
    <property type="term" value="F:phosphoribosylglycinamide formyltransferase activity"/>
    <property type="evidence" value="ECO:0007669"/>
    <property type="project" value="UniProtKB-UniRule"/>
</dbReference>
<dbReference type="NCBIfam" id="TIGR00639">
    <property type="entry name" value="PurN"/>
    <property type="match status" value="1"/>
</dbReference>
<name>G8TXC9_SULAD</name>
<dbReference type="InterPro" id="IPR002376">
    <property type="entry name" value="Formyl_transf_N"/>
</dbReference>
<accession>G8TXC9</accession>
<keyword evidence="3 4" id="KW-0658">Purine biosynthesis</keyword>
<evidence type="ECO:0000256" key="4">
    <source>
        <dbReference type="HAMAP-Rule" id="MF_01930"/>
    </source>
</evidence>
<dbReference type="PANTHER" id="PTHR43369:SF2">
    <property type="entry name" value="PHOSPHORIBOSYLGLYCINAMIDE FORMYLTRANSFERASE"/>
    <property type="match status" value="1"/>
</dbReference>
<evidence type="ECO:0000313" key="6">
    <source>
        <dbReference type="EMBL" id="AEW06131.1"/>
    </source>
</evidence>
<evidence type="ECO:0000256" key="3">
    <source>
        <dbReference type="ARBA" id="ARBA00022755"/>
    </source>
</evidence>
<dbReference type="Gene3D" id="3.40.50.170">
    <property type="entry name" value="Formyl transferase, N-terminal domain"/>
    <property type="match status" value="1"/>
</dbReference>
<evidence type="ECO:0000259" key="5">
    <source>
        <dbReference type="Pfam" id="PF00551"/>
    </source>
</evidence>
<feature type="active site" description="Proton donor" evidence="4">
    <location>
        <position position="105"/>
    </location>
</feature>
<feature type="site" description="Raises pKa of active site His" evidence="4">
    <location>
        <position position="141"/>
    </location>
</feature>